<proteinExistence type="inferred from homology"/>
<dbReference type="RefSeq" id="WP_116517122.1">
    <property type="nucleotide sequence ID" value="NZ_JACCEX010000001.1"/>
</dbReference>
<keyword evidence="4" id="KW-1185">Reference proteome</keyword>
<dbReference type="Proteomes" id="UP000246145">
    <property type="component" value="Unassembled WGS sequence"/>
</dbReference>
<dbReference type="InterPro" id="IPR032710">
    <property type="entry name" value="NTF2-like_dom_sf"/>
</dbReference>
<dbReference type="SUPFAM" id="SSF54427">
    <property type="entry name" value="NTF2-like"/>
    <property type="match status" value="1"/>
</dbReference>
<gene>
    <name evidence="3" type="ORF">C7440_0199</name>
</gene>
<dbReference type="AlphaFoldDB" id="A0A2U1CPJ9"/>
<evidence type="ECO:0000256" key="1">
    <source>
        <dbReference type="ARBA" id="ARBA00009570"/>
    </source>
</evidence>
<evidence type="ECO:0000313" key="3">
    <source>
        <dbReference type="EMBL" id="PVY67816.1"/>
    </source>
</evidence>
<dbReference type="InterPro" id="IPR000391">
    <property type="entry name" value="Rng_hydr_dOase-bsu"/>
</dbReference>
<evidence type="ECO:0000256" key="2">
    <source>
        <dbReference type="ARBA" id="ARBA00023002"/>
    </source>
</evidence>
<dbReference type="OrthoDB" id="7062869at2"/>
<organism evidence="3 4">
    <name type="scientific">Pusillimonas noertemannii</name>
    <dbReference type="NCBI Taxonomy" id="305977"/>
    <lineage>
        <taxon>Bacteria</taxon>
        <taxon>Pseudomonadati</taxon>
        <taxon>Pseudomonadota</taxon>
        <taxon>Betaproteobacteria</taxon>
        <taxon>Burkholderiales</taxon>
        <taxon>Alcaligenaceae</taxon>
        <taxon>Pusillimonas</taxon>
    </lineage>
</organism>
<dbReference type="EMBL" id="QEKO01000001">
    <property type="protein sequence ID" value="PVY67816.1"/>
    <property type="molecule type" value="Genomic_DNA"/>
</dbReference>
<dbReference type="PANTHER" id="PTHR41534:SF2">
    <property type="entry name" value="3-PHENYLPROPIONATE_CINNAMIC ACID DIOXYGENASE SUBUNIT BETA"/>
    <property type="match status" value="1"/>
</dbReference>
<dbReference type="GO" id="GO:0019380">
    <property type="term" value="P:3-phenylpropionate catabolic process"/>
    <property type="evidence" value="ECO:0007669"/>
    <property type="project" value="TreeGrafter"/>
</dbReference>
<protein>
    <submittedName>
        <fullName evidence="3">Benzoate/toluate 1,2-dioxygenase beta subunit</fullName>
    </submittedName>
</protein>
<keyword evidence="2" id="KW-0560">Oxidoreductase</keyword>
<evidence type="ECO:0000313" key="4">
    <source>
        <dbReference type="Proteomes" id="UP000246145"/>
    </source>
</evidence>
<sequence>MNDITQDLDCETGNAGLVRVQQFLYCEARLLDQGRFTEWLDLFTEDAIYWIPATPGQTDPLNIPSIIYDNKDLLSMRVRRLSDPRTYQTMAPPRSTRIIGNIILDAEPGRSDDLQVYSTAFVHECREEVRRLFSAQCRHVLRDTPAGLKIASKRIDLVDCDTVHSAFMSLM</sequence>
<comment type="similarity">
    <text evidence="1">Belongs to the bacterial ring-hydroxylating dioxygenase beta subunit family.</text>
</comment>
<reference evidence="3 4" key="1">
    <citation type="submission" date="2018-04" db="EMBL/GenBank/DDBJ databases">
        <title>Genomic Encyclopedia of Type Strains, Phase IV (KMG-IV): sequencing the most valuable type-strain genomes for metagenomic binning, comparative biology and taxonomic classification.</title>
        <authorList>
            <person name="Goeker M."/>
        </authorList>
    </citation>
    <scope>NUCLEOTIDE SEQUENCE [LARGE SCALE GENOMIC DNA]</scope>
    <source>
        <strain evidence="3 4">DSM 10065</strain>
    </source>
</reference>
<dbReference type="CDD" id="cd00667">
    <property type="entry name" value="ring_hydroxylating_dioxygenases_beta"/>
    <property type="match status" value="1"/>
</dbReference>
<dbReference type="Pfam" id="PF00866">
    <property type="entry name" value="Ring_hydroxyl_B"/>
    <property type="match status" value="1"/>
</dbReference>
<dbReference type="Gene3D" id="3.10.450.50">
    <property type="match status" value="1"/>
</dbReference>
<dbReference type="GO" id="GO:0051213">
    <property type="term" value="F:dioxygenase activity"/>
    <property type="evidence" value="ECO:0007669"/>
    <property type="project" value="UniProtKB-KW"/>
</dbReference>
<comment type="caution">
    <text evidence="3">The sequence shown here is derived from an EMBL/GenBank/DDBJ whole genome shotgun (WGS) entry which is preliminary data.</text>
</comment>
<accession>A0A2U1CPJ9</accession>
<keyword evidence="3" id="KW-0223">Dioxygenase</keyword>
<dbReference type="PANTHER" id="PTHR41534">
    <property type="entry name" value="BLR3401 PROTEIN"/>
    <property type="match status" value="1"/>
</dbReference>
<name>A0A2U1CPJ9_9BURK</name>